<name>Q5AWV9_EMENI</name>
<reference evidence="2" key="1">
    <citation type="journal article" date="2005" name="Nature">
        <title>Sequencing of Aspergillus nidulans and comparative analysis with A. fumigatus and A. oryzae.</title>
        <authorList>
            <person name="Galagan J.E."/>
            <person name="Calvo S.E."/>
            <person name="Cuomo C."/>
            <person name="Ma L.J."/>
            <person name="Wortman J.R."/>
            <person name="Batzoglou S."/>
            <person name="Lee S.I."/>
            <person name="Basturkmen M."/>
            <person name="Spevak C.C."/>
            <person name="Clutterbuck J."/>
            <person name="Kapitonov V."/>
            <person name="Jurka J."/>
            <person name="Scazzocchio C."/>
            <person name="Farman M."/>
            <person name="Butler J."/>
            <person name="Purcell S."/>
            <person name="Harris S."/>
            <person name="Braus G.H."/>
            <person name="Draht O."/>
            <person name="Busch S."/>
            <person name="D'Enfert C."/>
            <person name="Bouchier C."/>
            <person name="Goldman G.H."/>
            <person name="Bell-Pedersen D."/>
            <person name="Griffiths-Jones S."/>
            <person name="Doonan J.H."/>
            <person name="Yu J."/>
            <person name="Vienken K."/>
            <person name="Pain A."/>
            <person name="Freitag M."/>
            <person name="Selker E.U."/>
            <person name="Archer D.B."/>
            <person name="Penalva M.A."/>
            <person name="Oakley B.R."/>
            <person name="Momany M."/>
            <person name="Tanaka T."/>
            <person name="Kumagai T."/>
            <person name="Asai K."/>
            <person name="Machida M."/>
            <person name="Nierman W.C."/>
            <person name="Denning D.W."/>
            <person name="Caddick M."/>
            <person name="Hynes M."/>
            <person name="Paoletti M."/>
            <person name="Fischer R."/>
            <person name="Miller B."/>
            <person name="Dyer P."/>
            <person name="Sachs M.S."/>
            <person name="Osmani S.A."/>
            <person name="Birren B.W."/>
        </authorList>
    </citation>
    <scope>NUCLEOTIDE SEQUENCE [LARGE SCALE GENOMIC DNA]</scope>
    <source>
        <strain evidence="2">FGSC A4 / ATCC 38163 / CBS 112.46 / NRRL 194 / M139</strain>
    </source>
</reference>
<dbReference type="EMBL" id="BN001304">
    <property type="protein sequence ID" value="CBF78826.1"/>
    <property type="molecule type" value="Genomic_DNA"/>
</dbReference>
<dbReference type="GeneID" id="2870065"/>
<dbReference type="VEuPathDB" id="FungiDB:AN7221"/>
<dbReference type="InParanoid" id="Q5AWV9"/>
<keyword evidence="2" id="KW-1185">Reference proteome</keyword>
<evidence type="ECO:0000313" key="1">
    <source>
        <dbReference type="EMBL" id="CBF78826.1"/>
    </source>
</evidence>
<gene>
    <name evidence="1" type="ORF">ANIA_07221</name>
</gene>
<organism evidence="1 2">
    <name type="scientific">Emericella nidulans (strain FGSC A4 / ATCC 38163 / CBS 112.46 / NRRL 194 / M139)</name>
    <name type="common">Aspergillus nidulans</name>
    <dbReference type="NCBI Taxonomy" id="227321"/>
    <lineage>
        <taxon>Eukaryota</taxon>
        <taxon>Fungi</taxon>
        <taxon>Dikarya</taxon>
        <taxon>Ascomycota</taxon>
        <taxon>Pezizomycotina</taxon>
        <taxon>Eurotiomycetes</taxon>
        <taxon>Eurotiomycetidae</taxon>
        <taxon>Eurotiales</taxon>
        <taxon>Aspergillaceae</taxon>
        <taxon>Aspergillus</taxon>
        <taxon>Aspergillus subgen. Nidulantes</taxon>
    </lineage>
</organism>
<protein>
    <submittedName>
        <fullName evidence="1">Uncharacterized protein</fullName>
    </submittedName>
</protein>
<sequence>MSQMVVPTRTGEILSVDEMKKMGMELEIVGISGVPDVGPSWCSILLEVNAILATGTPQRIVQWSESQTYYQRDMFAFIHFSLLMLLRLQLFRIPGLTAMNTPGHWRTCARTSREDIAIAIAA</sequence>
<dbReference type="RefSeq" id="XP_680490.1">
    <property type="nucleotide sequence ID" value="XM_675398.1"/>
</dbReference>
<dbReference type="Proteomes" id="UP000000560">
    <property type="component" value="Chromosome IV"/>
</dbReference>
<dbReference type="AlphaFoldDB" id="Q5AWV9"/>
<accession>Q5AWV9</accession>
<proteinExistence type="predicted"/>
<accession>C8VCZ3</accession>
<dbReference type="KEGG" id="ani:ANIA_07221"/>
<evidence type="ECO:0000313" key="2">
    <source>
        <dbReference type="Proteomes" id="UP000000560"/>
    </source>
</evidence>
<reference evidence="2" key="2">
    <citation type="journal article" date="2009" name="Fungal Genet. Biol.">
        <title>The 2008 update of the Aspergillus nidulans genome annotation: a community effort.</title>
        <authorList>
            <person name="Wortman J.R."/>
            <person name="Gilsenan J.M."/>
            <person name="Joardar V."/>
            <person name="Deegan J."/>
            <person name="Clutterbuck J."/>
            <person name="Andersen M.R."/>
            <person name="Archer D."/>
            <person name="Bencina M."/>
            <person name="Braus G."/>
            <person name="Coutinho P."/>
            <person name="von Dohren H."/>
            <person name="Doonan J."/>
            <person name="Driessen A.J."/>
            <person name="Durek P."/>
            <person name="Espeso E."/>
            <person name="Fekete E."/>
            <person name="Flipphi M."/>
            <person name="Estrada C.G."/>
            <person name="Geysens S."/>
            <person name="Goldman G."/>
            <person name="de Groot P.W."/>
            <person name="Hansen K."/>
            <person name="Harris S.D."/>
            <person name="Heinekamp T."/>
            <person name="Helmstaedt K."/>
            <person name="Henrissat B."/>
            <person name="Hofmann G."/>
            <person name="Homan T."/>
            <person name="Horio T."/>
            <person name="Horiuchi H."/>
            <person name="James S."/>
            <person name="Jones M."/>
            <person name="Karaffa L."/>
            <person name="Karanyi Z."/>
            <person name="Kato M."/>
            <person name="Keller N."/>
            <person name="Kelly D.E."/>
            <person name="Kiel J.A."/>
            <person name="Kim J.M."/>
            <person name="van der Klei I.J."/>
            <person name="Klis F.M."/>
            <person name="Kovalchuk A."/>
            <person name="Krasevec N."/>
            <person name="Kubicek C.P."/>
            <person name="Liu B."/>
            <person name="Maccabe A."/>
            <person name="Meyer V."/>
            <person name="Mirabito P."/>
            <person name="Miskei M."/>
            <person name="Mos M."/>
            <person name="Mullins J."/>
            <person name="Nelson D.R."/>
            <person name="Nielsen J."/>
            <person name="Oakley B.R."/>
            <person name="Osmani S.A."/>
            <person name="Pakula T."/>
            <person name="Paszewski A."/>
            <person name="Paulsen I."/>
            <person name="Pilsyk S."/>
            <person name="Pocsi I."/>
            <person name="Punt P.J."/>
            <person name="Ram A.F."/>
            <person name="Ren Q."/>
            <person name="Robellet X."/>
            <person name="Robson G."/>
            <person name="Seiboth B."/>
            <person name="van Solingen P."/>
            <person name="Specht T."/>
            <person name="Sun J."/>
            <person name="Taheri-Talesh N."/>
            <person name="Takeshita N."/>
            <person name="Ussery D."/>
            <person name="vanKuyk P.A."/>
            <person name="Visser H."/>
            <person name="van de Vondervoort P.J."/>
            <person name="de Vries R.P."/>
            <person name="Walton J."/>
            <person name="Xiang X."/>
            <person name="Xiong Y."/>
            <person name="Zeng A.P."/>
            <person name="Brandt B.W."/>
            <person name="Cornell M.J."/>
            <person name="van den Hondel C.A."/>
            <person name="Visser J."/>
            <person name="Oliver S.G."/>
            <person name="Turner G."/>
        </authorList>
    </citation>
    <scope>GENOME REANNOTATION</scope>
    <source>
        <strain evidence="2">FGSC A4 / ATCC 38163 / CBS 112.46 / NRRL 194 / M139</strain>
    </source>
</reference>
<dbReference type="HOGENOM" id="CLU_2026713_0_0_1"/>